<evidence type="ECO:0000313" key="3">
    <source>
        <dbReference type="Proteomes" id="UP001226574"/>
    </source>
</evidence>
<dbReference type="RefSeq" id="WP_138554971.1">
    <property type="nucleotide sequence ID" value="NZ_JAVIFY010000006.1"/>
</dbReference>
<keyword evidence="3" id="KW-1185">Reference proteome</keyword>
<gene>
    <name evidence="2" type="ORF">RC083_10255</name>
</gene>
<proteinExistence type="predicted"/>
<keyword evidence="1" id="KW-0472">Membrane</keyword>
<feature type="transmembrane region" description="Helical" evidence="1">
    <location>
        <begin position="62"/>
        <end position="80"/>
    </location>
</feature>
<evidence type="ECO:0000313" key="2">
    <source>
        <dbReference type="EMBL" id="MDQ9091971.1"/>
    </source>
</evidence>
<accession>A0ABU1BBV0</accession>
<organism evidence="2 3">
    <name type="scientific">Pseudoalteromonas haloplanktis</name>
    <name type="common">Alteromonas haloplanktis</name>
    <dbReference type="NCBI Taxonomy" id="228"/>
    <lineage>
        <taxon>Bacteria</taxon>
        <taxon>Pseudomonadati</taxon>
        <taxon>Pseudomonadota</taxon>
        <taxon>Gammaproteobacteria</taxon>
        <taxon>Alteromonadales</taxon>
        <taxon>Pseudoalteromonadaceae</taxon>
        <taxon>Pseudoalteromonas</taxon>
    </lineage>
</organism>
<keyword evidence="1" id="KW-1133">Transmembrane helix</keyword>
<evidence type="ECO:0008006" key="4">
    <source>
        <dbReference type="Google" id="ProtNLM"/>
    </source>
</evidence>
<sequence length="86" mass="9463">MKNNLLPSLAGVLASLFAVWWLHGFLTADQCLDAGGAIDYETNLCLSKNDQVIELATSSSMLVIYCLVIMIVSLITSSLIRKLFKR</sequence>
<dbReference type="Proteomes" id="UP001226574">
    <property type="component" value="Unassembled WGS sequence"/>
</dbReference>
<name>A0ABU1BBV0_PSEHA</name>
<comment type="caution">
    <text evidence="2">The sequence shown here is derived from an EMBL/GenBank/DDBJ whole genome shotgun (WGS) entry which is preliminary data.</text>
</comment>
<reference evidence="2 3" key="1">
    <citation type="submission" date="2023-08" db="EMBL/GenBank/DDBJ databases">
        <title>Pseudoalteromonas haloplanktis LL1 genome.</title>
        <authorList>
            <person name="Wu S."/>
        </authorList>
    </citation>
    <scope>NUCLEOTIDE SEQUENCE [LARGE SCALE GENOMIC DNA]</scope>
    <source>
        <strain evidence="2 3">LL1</strain>
    </source>
</reference>
<dbReference type="EMBL" id="JAVIFY010000006">
    <property type="protein sequence ID" value="MDQ9091971.1"/>
    <property type="molecule type" value="Genomic_DNA"/>
</dbReference>
<evidence type="ECO:0000256" key="1">
    <source>
        <dbReference type="SAM" id="Phobius"/>
    </source>
</evidence>
<keyword evidence="1" id="KW-0812">Transmembrane</keyword>
<protein>
    <recommendedName>
        <fullName evidence="4">Orphan protein</fullName>
    </recommendedName>
</protein>